<evidence type="ECO:0000313" key="2">
    <source>
        <dbReference type="EMBL" id="QHK22519.1"/>
    </source>
</evidence>
<dbReference type="AlphaFoldDB" id="A0A6P1NRV2"/>
<reference evidence="2 3" key="1">
    <citation type="submission" date="2020-01" db="EMBL/GenBank/DDBJ databases">
        <title>Pseudarthrobacter psychrotolerans sp. nov., isolated from antarctic soil.</title>
        <authorList>
            <person name="Shin Y."/>
            <person name="Park W."/>
        </authorList>
    </citation>
    <scope>NUCLEOTIDE SEQUENCE [LARGE SCALE GENOMIC DNA]</scope>
    <source>
        <strain evidence="2 3">YJ56</strain>
        <plasmid evidence="2 3">unnamed1</plasmid>
    </source>
</reference>
<protein>
    <submittedName>
        <fullName evidence="2">Uncharacterized protein</fullName>
    </submittedName>
</protein>
<gene>
    <name evidence="2" type="ORF">GU243_23395</name>
</gene>
<sequence>MIKRHSDVVLEINAHDPDTIENDLNTAVEIARTHAMQERRHGILVTQHGYTSYTVAVSRDVPFGQTHERREQPANSQTETGPGR</sequence>
<keyword evidence="2" id="KW-0614">Plasmid</keyword>
<dbReference type="Proteomes" id="UP000464186">
    <property type="component" value="Plasmid unnamed1"/>
</dbReference>
<evidence type="ECO:0000256" key="1">
    <source>
        <dbReference type="SAM" id="MobiDB-lite"/>
    </source>
</evidence>
<proteinExistence type="predicted"/>
<feature type="compositionally biased region" description="Polar residues" evidence="1">
    <location>
        <begin position="73"/>
        <end position="84"/>
    </location>
</feature>
<dbReference type="EMBL" id="CP047899">
    <property type="protein sequence ID" value="QHK22519.1"/>
    <property type="molecule type" value="Genomic_DNA"/>
</dbReference>
<accession>A0A6P1NRV2</accession>
<keyword evidence="3" id="KW-1185">Reference proteome</keyword>
<dbReference type="KEGG" id="psey:GU243_23395"/>
<evidence type="ECO:0000313" key="3">
    <source>
        <dbReference type="Proteomes" id="UP000464186"/>
    </source>
</evidence>
<name>A0A6P1NRV2_9MICC</name>
<organism evidence="2 3">
    <name type="scientific">Pseudarthrobacter psychrotolerans</name>
    <dbReference type="NCBI Taxonomy" id="2697569"/>
    <lineage>
        <taxon>Bacteria</taxon>
        <taxon>Bacillati</taxon>
        <taxon>Actinomycetota</taxon>
        <taxon>Actinomycetes</taxon>
        <taxon>Micrococcales</taxon>
        <taxon>Micrococcaceae</taxon>
        <taxon>Pseudarthrobacter</taxon>
    </lineage>
</organism>
<geneLocation type="plasmid" evidence="2 3">
    <name>unnamed1</name>
</geneLocation>
<feature type="region of interest" description="Disordered" evidence="1">
    <location>
        <begin position="61"/>
        <end position="84"/>
    </location>
</feature>